<evidence type="ECO:0000259" key="3">
    <source>
        <dbReference type="PROSITE" id="PS51371"/>
    </source>
</evidence>
<dbReference type="InterPro" id="IPR000644">
    <property type="entry name" value="CBS_dom"/>
</dbReference>
<dbReference type="Gene3D" id="3.10.580.10">
    <property type="entry name" value="CBS-domain"/>
    <property type="match status" value="1"/>
</dbReference>
<dbReference type="PANTHER" id="PTHR43080:SF29">
    <property type="entry name" value="OS02G0818000 PROTEIN"/>
    <property type="match status" value="1"/>
</dbReference>
<dbReference type="PROSITE" id="PS51371">
    <property type="entry name" value="CBS"/>
    <property type="match status" value="2"/>
</dbReference>
<feature type="domain" description="CBS" evidence="3">
    <location>
        <begin position="17"/>
        <end position="75"/>
    </location>
</feature>
<dbReference type="PANTHER" id="PTHR43080">
    <property type="entry name" value="CBS DOMAIN-CONTAINING PROTEIN CBSX3, MITOCHONDRIAL"/>
    <property type="match status" value="1"/>
</dbReference>
<dbReference type="RefSeq" id="WP_284245255.1">
    <property type="nucleotide sequence ID" value="NZ_BSST01000001.1"/>
</dbReference>
<gene>
    <name evidence="4" type="ORF">tinsulaeT_26850</name>
</gene>
<dbReference type="InterPro" id="IPR051257">
    <property type="entry name" value="Diverse_CBS-Domain"/>
</dbReference>
<dbReference type="EMBL" id="BSST01000001">
    <property type="protein sequence ID" value="GLX79345.1"/>
    <property type="molecule type" value="Genomic_DNA"/>
</dbReference>
<dbReference type="Proteomes" id="UP001157186">
    <property type="component" value="Unassembled WGS sequence"/>
</dbReference>
<dbReference type="SMART" id="SM00116">
    <property type="entry name" value="CBS"/>
    <property type="match status" value="2"/>
</dbReference>
<dbReference type="SUPFAM" id="SSF54631">
    <property type="entry name" value="CBS-domain pair"/>
    <property type="match status" value="1"/>
</dbReference>
<sequence>MNKDLINIAQQSIAEIMNKNVITVSVDDSISDVEKFITEHQLSFLPVMDIDNKCFGVVSDRDFVKFHHYKGNAKLEHIWEICSHSVITVDIDTTINEAAQLLIAHKVHHLIVFENNNVTGVVSSIDLLRYYVND</sequence>
<organism evidence="4 5">
    <name type="scientific">Thalassotalea insulae</name>
    <dbReference type="NCBI Taxonomy" id="2056778"/>
    <lineage>
        <taxon>Bacteria</taxon>
        <taxon>Pseudomonadati</taxon>
        <taxon>Pseudomonadota</taxon>
        <taxon>Gammaproteobacteria</taxon>
        <taxon>Alteromonadales</taxon>
        <taxon>Colwelliaceae</taxon>
        <taxon>Thalassotalea</taxon>
    </lineage>
</organism>
<proteinExistence type="predicted"/>
<feature type="domain" description="CBS" evidence="3">
    <location>
        <begin position="82"/>
        <end position="134"/>
    </location>
</feature>
<reference evidence="4 5" key="1">
    <citation type="submission" date="2023-03" db="EMBL/GenBank/DDBJ databases">
        <title>Draft genome sequence of Thalassotalea insulae KCTC 62186T.</title>
        <authorList>
            <person name="Sawabe T."/>
        </authorList>
    </citation>
    <scope>NUCLEOTIDE SEQUENCE [LARGE SCALE GENOMIC DNA]</scope>
    <source>
        <strain evidence="4 5">KCTC 62186</strain>
    </source>
</reference>
<name>A0ABQ6GXV1_9GAMM</name>
<protein>
    <recommendedName>
        <fullName evidence="3">CBS domain-containing protein</fullName>
    </recommendedName>
</protein>
<accession>A0ABQ6GXV1</accession>
<evidence type="ECO:0000256" key="2">
    <source>
        <dbReference type="PROSITE-ProRule" id="PRU00703"/>
    </source>
</evidence>
<comment type="caution">
    <text evidence="4">The sequence shown here is derived from an EMBL/GenBank/DDBJ whole genome shotgun (WGS) entry which is preliminary data.</text>
</comment>
<evidence type="ECO:0000313" key="5">
    <source>
        <dbReference type="Proteomes" id="UP001157186"/>
    </source>
</evidence>
<dbReference type="InterPro" id="IPR046342">
    <property type="entry name" value="CBS_dom_sf"/>
</dbReference>
<dbReference type="Pfam" id="PF00571">
    <property type="entry name" value="CBS"/>
    <property type="match status" value="2"/>
</dbReference>
<evidence type="ECO:0000256" key="1">
    <source>
        <dbReference type="ARBA" id="ARBA00023122"/>
    </source>
</evidence>
<keyword evidence="1 2" id="KW-0129">CBS domain</keyword>
<keyword evidence="5" id="KW-1185">Reference proteome</keyword>
<evidence type="ECO:0000313" key="4">
    <source>
        <dbReference type="EMBL" id="GLX79345.1"/>
    </source>
</evidence>